<evidence type="ECO:0000259" key="1">
    <source>
        <dbReference type="Pfam" id="PF07727"/>
    </source>
</evidence>
<feature type="non-terminal residue" evidence="2">
    <location>
        <position position="289"/>
    </location>
</feature>
<sequence>MKSGFTKGTDLCENVCAGLPKEESGPKVVFGDNSLGDTKRYGLLNCNGITFTKVAYVNAMDEAVHSYSAVVSESIDLQEDERDETLIVVQPLPHINSHVANSISGSPVPQDKWSTEKHIELVNIIGEPLAGITTRSIIKYSEAVSAHECLYVNFILEVEPKKLIEALEEEGWVLSMINELNQFERNKVWTLVPKPFGKTIIGLKWVFSNKMDEKEIVTKNKARLVAKGCIQEEGIDYDETLAPVVRLKAIRICLAYVSYMRFIVYQMDIKSAFLNGKISKEVYVEQPPG</sequence>
<dbReference type="Pfam" id="PF07727">
    <property type="entry name" value="RVT_2"/>
    <property type="match status" value="1"/>
</dbReference>
<dbReference type="InterPro" id="IPR013103">
    <property type="entry name" value="RVT_2"/>
</dbReference>
<protein>
    <submittedName>
        <fullName evidence="2">Retrovirus-related Pol polyprotein from transposon TNT 1-94</fullName>
    </submittedName>
</protein>
<gene>
    <name evidence="2" type="ORF">Tci_650996</name>
</gene>
<organism evidence="2">
    <name type="scientific">Tanacetum cinerariifolium</name>
    <name type="common">Dalmatian daisy</name>
    <name type="synonym">Chrysanthemum cinerariifolium</name>
    <dbReference type="NCBI Taxonomy" id="118510"/>
    <lineage>
        <taxon>Eukaryota</taxon>
        <taxon>Viridiplantae</taxon>
        <taxon>Streptophyta</taxon>
        <taxon>Embryophyta</taxon>
        <taxon>Tracheophyta</taxon>
        <taxon>Spermatophyta</taxon>
        <taxon>Magnoliopsida</taxon>
        <taxon>eudicotyledons</taxon>
        <taxon>Gunneridae</taxon>
        <taxon>Pentapetalae</taxon>
        <taxon>asterids</taxon>
        <taxon>campanulids</taxon>
        <taxon>Asterales</taxon>
        <taxon>Asteraceae</taxon>
        <taxon>Asteroideae</taxon>
        <taxon>Anthemideae</taxon>
        <taxon>Anthemidinae</taxon>
        <taxon>Tanacetum</taxon>
    </lineage>
</organism>
<feature type="domain" description="Reverse transcriptase Ty1/copia-type" evidence="1">
    <location>
        <begin position="186"/>
        <end position="289"/>
    </location>
</feature>
<name>A0A699K7E6_TANCI</name>
<comment type="caution">
    <text evidence="2">The sequence shown here is derived from an EMBL/GenBank/DDBJ whole genome shotgun (WGS) entry which is preliminary data.</text>
</comment>
<evidence type="ECO:0000313" key="2">
    <source>
        <dbReference type="EMBL" id="GFA79024.1"/>
    </source>
</evidence>
<dbReference type="EMBL" id="BKCJ010488381">
    <property type="protein sequence ID" value="GFA79024.1"/>
    <property type="molecule type" value="Genomic_DNA"/>
</dbReference>
<proteinExistence type="predicted"/>
<dbReference type="AlphaFoldDB" id="A0A699K7E6"/>
<reference evidence="2" key="1">
    <citation type="journal article" date="2019" name="Sci. Rep.">
        <title>Draft genome of Tanacetum cinerariifolium, the natural source of mosquito coil.</title>
        <authorList>
            <person name="Yamashiro T."/>
            <person name="Shiraishi A."/>
            <person name="Satake H."/>
            <person name="Nakayama K."/>
        </authorList>
    </citation>
    <scope>NUCLEOTIDE SEQUENCE</scope>
</reference>
<accession>A0A699K7E6</accession>